<feature type="domain" description="NAD(P)-binding" evidence="1">
    <location>
        <begin position="36"/>
        <end position="129"/>
    </location>
</feature>
<evidence type="ECO:0000259" key="1">
    <source>
        <dbReference type="Pfam" id="PF13460"/>
    </source>
</evidence>
<evidence type="ECO:0000313" key="2">
    <source>
        <dbReference type="EMBL" id="QOR70902.1"/>
    </source>
</evidence>
<protein>
    <submittedName>
        <fullName evidence="2">SDR family oxidoreductase</fullName>
    </submittedName>
</protein>
<evidence type="ECO:0000313" key="3">
    <source>
        <dbReference type="Proteomes" id="UP000593758"/>
    </source>
</evidence>
<gene>
    <name evidence="2" type="ORF">IM660_00855</name>
</gene>
<dbReference type="SUPFAM" id="SSF51735">
    <property type="entry name" value="NAD(P)-binding Rossmann-fold domains"/>
    <property type="match status" value="1"/>
</dbReference>
<dbReference type="PANTHER" id="PTHR12126">
    <property type="entry name" value="NADH-UBIQUINONE OXIDOREDUCTASE 39 KDA SUBUNIT-RELATED"/>
    <property type="match status" value="1"/>
</dbReference>
<sequence>MRIVVTGGSGRLGTQVVRRIRELGHVAVPVSRRWGINLTTGQGLGTALAGADAVVHCASNPWRPRGTDVEGTAQLLAAVAAQERPMHLVHVSIVGCDANPYTYYRAKAAAERLVMASGLPATIVRATQFHTLVAALARRATIGRTDVGLDAATQPVDAGWVATELADHALGRAPDGPVRALDLAGPDVLSVSDALTAVRVHDGRPASHHLRVPAIGGTLQAFARRTNLPGPQVRIGGCTFDSWLSRQPVPSGH</sequence>
<dbReference type="InterPro" id="IPR051207">
    <property type="entry name" value="ComplexI_NDUFA9_subunit"/>
</dbReference>
<dbReference type="KEGG" id="halt:IM660_00855"/>
<dbReference type="Proteomes" id="UP000593758">
    <property type="component" value="Chromosome"/>
</dbReference>
<dbReference type="PANTHER" id="PTHR12126:SF11">
    <property type="entry name" value="NADH DEHYDROGENASE [UBIQUINONE] 1 ALPHA SUBCOMPLEX SUBUNIT 9, MITOCHONDRIAL"/>
    <property type="match status" value="1"/>
</dbReference>
<accession>A0A7M1SVX5</accession>
<dbReference type="InterPro" id="IPR016040">
    <property type="entry name" value="NAD(P)-bd_dom"/>
</dbReference>
<dbReference type="EMBL" id="CP063169">
    <property type="protein sequence ID" value="QOR70902.1"/>
    <property type="molecule type" value="Genomic_DNA"/>
</dbReference>
<dbReference type="GO" id="GO:0044877">
    <property type="term" value="F:protein-containing complex binding"/>
    <property type="evidence" value="ECO:0007669"/>
    <property type="project" value="TreeGrafter"/>
</dbReference>
<dbReference type="Gene3D" id="3.40.50.720">
    <property type="entry name" value="NAD(P)-binding Rossmann-like Domain"/>
    <property type="match status" value="1"/>
</dbReference>
<dbReference type="RefSeq" id="WP_193497574.1">
    <property type="nucleotide sequence ID" value="NZ_CP063169.1"/>
</dbReference>
<name>A0A7M1SVX5_9MICO</name>
<organism evidence="2 3">
    <name type="scientific">Ruania alkalisoli</name>
    <dbReference type="NCBI Taxonomy" id="2779775"/>
    <lineage>
        <taxon>Bacteria</taxon>
        <taxon>Bacillati</taxon>
        <taxon>Actinomycetota</taxon>
        <taxon>Actinomycetes</taxon>
        <taxon>Micrococcales</taxon>
        <taxon>Ruaniaceae</taxon>
        <taxon>Ruania</taxon>
    </lineage>
</organism>
<dbReference type="InterPro" id="IPR036291">
    <property type="entry name" value="NAD(P)-bd_dom_sf"/>
</dbReference>
<reference evidence="2 3" key="1">
    <citation type="submission" date="2020-10" db="EMBL/GenBank/DDBJ databases">
        <title>Haloactinobacterium sp. RN3S43, a bacterium isolated from saline soil.</title>
        <authorList>
            <person name="Sun J.-Q."/>
        </authorList>
    </citation>
    <scope>NUCLEOTIDE SEQUENCE [LARGE SCALE GENOMIC DNA]</scope>
    <source>
        <strain evidence="2 3">RN3S43</strain>
    </source>
</reference>
<dbReference type="AlphaFoldDB" id="A0A7M1SVX5"/>
<proteinExistence type="predicted"/>
<keyword evidence="3" id="KW-1185">Reference proteome</keyword>
<dbReference type="Pfam" id="PF13460">
    <property type="entry name" value="NAD_binding_10"/>
    <property type="match status" value="1"/>
</dbReference>